<keyword evidence="3 7" id="KW-0812">Transmembrane</keyword>
<feature type="transmembrane region" description="Helical" evidence="7">
    <location>
        <begin position="444"/>
        <end position="468"/>
    </location>
</feature>
<evidence type="ECO:0000256" key="3">
    <source>
        <dbReference type="ARBA" id="ARBA00022692"/>
    </source>
</evidence>
<dbReference type="PANTHER" id="PTHR11206">
    <property type="entry name" value="MULTIDRUG RESISTANCE PROTEIN"/>
    <property type="match status" value="1"/>
</dbReference>
<evidence type="ECO:0000256" key="4">
    <source>
        <dbReference type="ARBA" id="ARBA00022989"/>
    </source>
</evidence>
<feature type="transmembrane region" description="Helical" evidence="7">
    <location>
        <begin position="400"/>
        <end position="424"/>
    </location>
</feature>
<feature type="region of interest" description="Disordered" evidence="6">
    <location>
        <begin position="25"/>
        <end position="49"/>
    </location>
</feature>
<dbReference type="OrthoDB" id="2126698at2759"/>
<dbReference type="Pfam" id="PF01554">
    <property type="entry name" value="MatE"/>
    <property type="match status" value="2"/>
</dbReference>
<evidence type="ECO:0000313" key="9">
    <source>
        <dbReference type="Proteomes" id="UP001165083"/>
    </source>
</evidence>
<name>A0A9W6TUC0_9STRA</name>
<dbReference type="EMBL" id="BSXW01000367">
    <property type="protein sequence ID" value="GMF20177.1"/>
    <property type="molecule type" value="Genomic_DNA"/>
</dbReference>
<organism evidence="8 9">
    <name type="scientific">Phytophthora lilii</name>
    <dbReference type="NCBI Taxonomy" id="2077276"/>
    <lineage>
        <taxon>Eukaryota</taxon>
        <taxon>Sar</taxon>
        <taxon>Stramenopiles</taxon>
        <taxon>Oomycota</taxon>
        <taxon>Peronosporomycetes</taxon>
        <taxon>Peronosporales</taxon>
        <taxon>Peronosporaceae</taxon>
        <taxon>Phytophthora</taxon>
    </lineage>
</organism>
<dbReference type="AlphaFoldDB" id="A0A9W6TUC0"/>
<protein>
    <submittedName>
        <fullName evidence="8">Unnamed protein product</fullName>
    </submittedName>
</protein>
<evidence type="ECO:0000313" key="8">
    <source>
        <dbReference type="EMBL" id="GMF20177.1"/>
    </source>
</evidence>
<feature type="transmembrane region" description="Helical" evidence="7">
    <location>
        <begin position="260"/>
        <end position="280"/>
    </location>
</feature>
<dbReference type="InterPro" id="IPR045069">
    <property type="entry name" value="MATE_euk"/>
</dbReference>
<feature type="transmembrane region" description="Helical" evidence="7">
    <location>
        <begin position="488"/>
        <end position="509"/>
    </location>
</feature>
<accession>A0A9W6TUC0</accession>
<evidence type="ECO:0000256" key="5">
    <source>
        <dbReference type="ARBA" id="ARBA00023136"/>
    </source>
</evidence>
<feature type="transmembrane region" description="Helical" evidence="7">
    <location>
        <begin position="292"/>
        <end position="313"/>
    </location>
</feature>
<gene>
    <name evidence="8" type="ORF">Plil01_000781000</name>
</gene>
<evidence type="ECO:0000256" key="2">
    <source>
        <dbReference type="ARBA" id="ARBA00010199"/>
    </source>
</evidence>
<dbReference type="NCBIfam" id="TIGR00797">
    <property type="entry name" value="matE"/>
    <property type="match status" value="1"/>
</dbReference>
<evidence type="ECO:0000256" key="1">
    <source>
        <dbReference type="ARBA" id="ARBA00004141"/>
    </source>
</evidence>
<proteinExistence type="inferred from homology"/>
<keyword evidence="5 7" id="KW-0472">Membrane</keyword>
<dbReference type="GO" id="GO:0015297">
    <property type="term" value="F:antiporter activity"/>
    <property type="evidence" value="ECO:0007669"/>
    <property type="project" value="InterPro"/>
</dbReference>
<feature type="transmembrane region" description="Helical" evidence="7">
    <location>
        <begin position="141"/>
        <end position="158"/>
    </location>
</feature>
<keyword evidence="9" id="KW-1185">Reference proteome</keyword>
<comment type="caution">
    <text evidence="8">The sequence shown here is derived from an EMBL/GenBank/DDBJ whole genome shotgun (WGS) entry which is preliminary data.</text>
</comment>
<evidence type="ECO:0000256" key="7">
    <source>
        <dbReference type="SAM" id="Phobius"/>
    </source>
</evidence>
<dbReference type="GO" id="GO:1990961">
    <property type="term" value="P:xenobiotic detoxification by transmembrane export across the plasma membrane"/>
    <property type="evidence" value="ECO:0007669"/>
    <property type="project" value="InterPro"/>
</dbReference>
<sequence>MLLNTPKVSLAVAPANQRSVVIIRCPPGDHLTPSAQTRPQSNPPPSAQVPPAMEIPRIVHDEMLHQVDGPQEEHLMAVRRASVSPRPGAGPDAAKLNGERTPLLPSADKVDVILDEEERAAAAADSLLSSWDIVRVENKRLLAVAFPMMLAVMLEMFPDLALSMMMGHTDVVHSTEILAAYQLSSLVQMMIIGGLIMGLSSAIDTMCSHAFGAKRMVELWRITQAATIVYLMCLPFITVVMCSGKPMLVALGQDPNISDVASKLLLVSLLLVPFCIMYAVMKSALQAQNIVLPFVLASLVSFIVSSIAAYLLAFYTPLGYIGVALGSPIGWLLKVLMVLPVVLRNRVFVESWPGWDWSAAWARVPSIGRLGVSSVLMMTFQMVGFSFISLLAGMLPNADILIAANGIFVSVLSLAFMPLLGICIAGAIRMGNALGAGQARRARLISLIVMSASLSVSGVAAGIVAYIASPYARAFTPNGETTAVATDLIKELLPLLPLLGFAFGMQSVFRACGKQLLCAQLNFVCLFVLGVPLGLVFAIQFDAGIAGLWAGNMAGTIIFAVAGIFWLRATSWEKMAHDAKHGSRPTDFADVDIAVAA</sequence>
<comment type="similarity">
    <text evidence="2">Belongs to the multi antimicrobial extrusion (MATE) (TC 2.A.66.1) family.</text>
</comment>
<feature type="transmembrane region" description="Helical" evidence="7">
    <location>
        <begin position="547"/>
        <end position="567"/>
    </location>
</feature>
<dbReference type="Proteomes" id="UP001165083">
    <property type="component" value="Unassembled WGS sequence"/>
</dbReference>
<dbReference type="GO" id="GO:0042910">
    <property type="term" value="F:xenobiotic transmembrane transporter activity"/>
    <property type="evidence" value="ECO:0007669"/>
    <property type="project" value="InterPro"/>
</dbReference>
<reference evidence="8" key="1">
    <citation type="submission" date="2023-04" db="EMBL/GenBank/DDBJ databases">
        <title>Phytophthora lilii NBRC 32176.</title>
        <authorList>
            <person name="Ichikawa N."/>
            <person name="Sato H."/>
            <person name="Tonouchi N."/>
        </authorList>
    </citation>
    <scope>NUCLEOTIDE SEQUENCE</scope>
    <source>
        <strain evidence="8">NBRC 32176</strain>
    </source>
</reference>
<keyword evidence="4 7" id="KW-1133">Transmembrane helix</keyword>
<feature type="transmembrane region" description="Helical" evidence="7">
    <location>
        <begin position="521"/>
        <end position="541"/>
    </location>
</feature>
<feature type="transmembrane region" description="Helical" evidence="7">
    <location>
        <begin position="370"/>
        <end position="394"/>
    </location>
</feature>
<dbReference type="GO" id="GO:0016020">
    <property type="term" value="C:membrane"/>
    <property type="evidence" value="ECO:0007669"/>
    <property type="project" value="UniProtKB-SubCell"/>
</dbReference>
<evidence type="ECO:0000256" key="6">
    <source>
        <dbReference type="SAM" id="MobiDB-lite"/>
    </source>
</evidence>
<dbReference type="CDD" id="cd13132">
    <property type="entry name" value="MATE_eukaryotic"/>
    <property type="match status" value="1"/>
</dbReference>
<feature type="transmembrane region" description="Helical" evidence="7">
    <location>
        <begin position="219"/>
        <end position="240"/>
    </location>
</feature>
<feature type="transmembrane region" description="Helical" evidence="7">
    <location>
        <begin position="319"/>
        <end position="343"/>
    </location>
</feature>
<comment type="subcellular location">
    <subcellularLocation>
        <location evidence="1">Membrane</location>
        <topology evidence="1">Multi-pass membrane protein</topology>
    </subcellularLocation>
</comment>
<feature type="transmembrane region" description="Helical" evidence="7">
    <location>
        <begin position="178"/>
        <end position="199"/>
    </location>
</feature>
<dbReference type="InterPro" id="IPR002528">
    <property type="entry name" value="MATE_fam"/>
</dbReference>